<dbReference type="Proteomes" id="UP000075321">
    <property type="component" value="Unassembled WGS sequence"/>
</dbReference>
<organism evidence="2 3">
    <name type="scientific">Halalkalicoccus paucihalophilus</name>
    <dbReference type="NCBI Taxonomy" id="1008153"/>
    <lineage>
        <taxon>Archaea</taxon>
        <taxon>Methanobacteriati</taxon>
        <taxon>Methanobacteriota</taxon>
        <taxon>Stenosarchaea group</taxon>
        <taxon>Halobacteria</taxon>
        <taxon>Halobacteriales</taxon>
        <taxon>Halococcaceae</taxon>
        <taxon>Halalkalicoccus</taxon>
    </lineage>
</organism>
<sequence length="84" mass="9134">MTTIDGFRTESGKRRFAVNRAASQRSAWVHGPPCRESRRNGPTLTVRLNDRVRATPANENAPDNAVENASFALGITGDAIPGER</sequence>
<protein>
    <submittedName>
        <fullName evidence="2">Uncharacterized protein</fullName>
    </submittedName>
</protein>
<keyword evidence="3" id="KW-1185">Reference proteome</keyword>
<comment type="caution">
    <text evidence="2">The sequence shown here is derived from an EMBL/GenBank/DDBJ whole genome shotgun (WGS) entry which is preliminary data.</text>
</comment>
<evidence type="ECO:0000256" key="1">
    <source>
        <dbReference type="SAM" id="MobiDB-lite"/>
    </source>
</evidence>
<proteinExistence type="predicted"/>
<dbReference type="AlphaFoldDB" id="A0A151ACC7"/>
<accession>A0A151ACC7</accession>
<gene>
    <name evidence="2" type="ORF">HAPAU_20210</name>
</gene>
<feature type="region of interest" description="Disordered" evidence="1">
    <location>
        <begin position="28"/>
        <end position="47"/>
    </location>
</feature>
<dbReference type="PATRIC" id="fig|1008153.3.peg.2054"/>
<evidence type="ECO:0000313" key="2">
    <source>
        <dbReference type="EMBL" id="KYH25351.1"/>
    </source>
</evidence>
<dbReference type="RefSeq" id="WP_157078445.1">
    <property type="nucleotide sequence ID" value="NZ_LTAZ01000005.1"/>
</dbReference>
<evidence type="ECO:0000313" key="3">
    <source>
        <dbReference type="Proteomes" id="UP000075321"/>
    </source>
</evidence>
<name>A0A151ACC7_9EURY</name>
<dbReference type="EMBL" id="LTAZ01000005">
    <property type="protein sequence ID" value="KYH25351.1"/>
    <property type="molecule type" value="Genomic_DNA"/>
</dbReference>
<reference evidence="2 3" key="1">
    <citation type="submission" date="2016-02" db="EMBL/GenBank/DDBJ databases">
        <title>Genome sequence of Halalkalicoccus paucihalophilus DSM 24557.</title>
        <authorList>
            <person name="Poehlein A."/>
            <person name="Daniel R."/>
        </authorList>
    </citation>
    <scope>NUCLEOTIDE SEQUENCE [LARGE SCALE GENOMIC DNA]</scope>
    <source>
        <strain evidence="2 3">DSM 24557</strain>
    </source>
</reference>